<proteinExistence type="predicted"/>
<gene>
    <name evidence="3" type="ORF">ONE63_002160</name>
</gene>
<name>A0AAV7XED7_9NEOP</name>
<feature type="region of interest" description="Disordered" evidence="2">
    <location>
        <begin position="648"/>
        <end position="696"/>
    </location>
</feature>
<evidence type="ECO:0000313" key="4">
    <source>
        <dbReference type="Proteomes" id="UP001075354"/>
    </source>
</evidence>
<dbReference type="AlphaFoldDB" id="A0AAV7XED7"/>
<feature type="coiled-coil region" evidence="1">
    <location>
        <begin position="175"/>
        <end position="264"/>
    </location>
</feature>
<evidence type="ECO:0000313" key="3">
    <source>
        <dbReference type="EMBL" id="KAJ1523029.1"/>
    </source>
</evidence>
<dbReference type="Proteomes" id="UP001075354">
    <property type="component" value="Chromosome 11"/>
</dbReference>
<accession>A0AAV7XED7</accession>
<evidence type="ECO:0008006" key="5">
    <source>
        <dbReference type="Google" id="ProtNLM"/>
    </source>
</evidence>
<reference evidence="3" key="1">
    <citation type="submission" date="2022-12" db="EMBL/GenBank/DDBJ databases">
        <title>Chromosome-level genome assembly of the bean flower thrips Megalurothrips usitatus.</title>
        <authorList>
            <person name="Ma L."/>
            <person name="Liu Q."/>
            <person name="Li H."/>
            <person name="Cai W."/>
        </authorList>
    </citation>
    <scope>NUCLEOTIDE SEQUENCE</scope>
    <source>
        <strain evidence="3">Cailab_2022a</strain>
    </source>
</reference>
<protein>
    <recommendedName>
        <fullName evidence="5">Protein Spindly</fullName>
    </recommendedName>
</protein>
<evidence type="ECO:0000256" key="1">
    <source>
        <dbReference type="SAM" id="Coils"/>
    </source>
</evidence>
<sequence length="708" mass="79660">MIALETENQDIVKKHAIEKEEFIKIKKELRDFHNESPVAALKAELQECQEEHAANRVACVQHQDLNKILLREKSDLLEELRATKEHLEITEEKMKILKNDFMELAENHEELKESYAVLQSELSCLKAAPTEDVGRGNSIFAEVEDRRQAMLSKCSTLAKKYNDMKNDYSAKCKEISKLKSEVAFLRRQMLDELEERDNKDVWLKDNYEIRIKELLETIEDLKRKEKPVFLSGDSKILKYSHNIIEEAKKEMVELRKEMERRSSQRLNEAKALYIARTELLALRAQAMSVHAENLVLRDTLESANITDIPSPCKNVLAISLSSIITVHCFFVILIYFSVLAKTLENLKDILNNCGKDLDPFRLKTVPFEINQEPESAGDNPPCQSGILISTSPAQGTSFKTELTEEASYSEFPDEVLSNDISKEDPGTVLNESTPIEISSRDIVSSAVSPSESFSCQTSQGTDVLSTLVIPSLPTASLPKPSRLIKLEMMENIQSENTSSTDVKEPSHLEMMEKINSASGASVEHEVQKDIELLPPPPPVVEFYDENFAFRNENLEVLSSNCVGSSSCSSGLKTTSYRESPELIQTSLIKPITCVSTDKENNGAERESNDFAAEGYGHATVFKESDEDNEQHGTGISLVPTRSILAKPPRPSLLPLDQNSLGRKVRFAENDPPVEGESEQRESVVKQSLNKKPARKYTKRVIVSIDTEY</sequence>
<organism evidence="3 4">
    <name type="scientific">Megalurothrips usitatus</name>
    <name type="common">bean blossom thrips</name>
    <dbReference type="NCBI Taxonomy" id="439358"/>
    <lineage>
        <taxon>Eukaryota</taxon>
        <taxon>Metazoa</taxon>
        <taxon>Ecdysozoa</taxon>
        <taxon>Arthropoda</taxon>
        <taxon>Hexapoda</taxon>
        <taxon>Insecta</taxon>
        <taxon>Pterygota</taxon>
        <taxon>Neoptera</taxon>
        <taxon>Paraneoptera</taxon>
        <taxon>Thysanoptera</taxon>
        <taxon>Terebrantia</taxon>
        <taxon>Thripoidea</taxon>
        <taxon>Thripidae</taxon>
        <taxon>Megalurothrips</taxon>
    </lineage>
</organism>
<comment type="caution">
    <text evidence="3">The sequence shown here is derived from an EMBL/GenBank/DDBJ whole genome shotgun (WGS) entry which is preliminary data.</text>
</comment>
<evidence type="ECO:0000256" key="2">
    <source>
        <dbReference type="SAM" id="MobiDB-lite"/>
    </source>
</evidence>
<feature type="coiled-coil region" evidence="1">
    <location>
        <begin position="66"/>
        <end position="128"/>
    </location>
</feature>
<dbReference type="EMBL" id="JAPTSV010000011">
    <property type="protein sequence ID" value="KAJ1523029.1"/>
    <property type="molecule type" value="Genomic_DNA"/>
</dbReference>
<keyword evidence="4" id="KW-1185">Reference proteome</keyword>
<keyword evidence="1" id="KW-0175">Coiled coil</keyword>